<sequence>MAANSCVTVLQLGSVDQARDSAVHQLPCDIEHDGAAQVHRFFAATVKQRKHEKTVSFRGRSLKGQDVTPPDGYSGLVLKEVHKPSSDQEVRTLRFPECSLILRSLHPHISCRTSAAEHQLQNISCRTSAAEHQLQNISWRTFHF</sequence>
<dbReference type="PANTHER" id="PTHR47063">
    <property type="entry name" value="RIBONUCLEASE H2 SUBUNIT C"/>
    <property type="match status" value="1"/>
</dbReference>
<evidence type="ECO:0000313" key="1">
    <source>
        <dbReference type="EMBL" id="TSQ81059.1"/>
    </source>
</evidence>
<dbReference type="OrthoDB" id="6222486at2759"/>
<dbReference type="InterPro" id="IPR013924">
    <property type="entry name" value="RNase_H2_suC"/>
</dbReference>
<proteinExistence type="predicted"/>
<dbReference type="CDD" id="cd09271">
    <property type="entry name" value="RNase_H2-C"/>
    <property type="match status" value="1"/>
</dbReference>
<dbReference type="Pfam" id="PF08615">
    <property type="entry name" value="RNase_H2_suC"/>
    <property type="match status" value="1"/>
</dbReference>
<dbReference type="AlphaFoldDB" id="A0A556V0I1"/>
<name>A0A556V0I1_BAGYA</name>
<dbReference type="Proteomes" id="UP000319801">
    <property type="component" value="Unassembled WGS sequence"/>
</dbReference>
<dbReference type="InterPro" id="IPR052863">
    <property type="entry name" value="RNase_H2_subunit_C"/>
</dbReference>
<reference evidence="1 2" key="1">
    <citation type="journal article" date="2019" name="Genome Biol. Evol.">
        <title>Whole-Genome Sequencing of the Giant Devil Catfish, Bagarius yarrelli.</title>
        <authorList>
            <person name="Jiang W."/>
            <person name="Lv Y."/>
            <person name="Cheng L."/>
            <person name="Yang K."/>
            <person name="Chao B."/>
            <person name="Wang X."/>
            <person name="Li Y."/>
            <person name="Pan X."/>
            <person name="You X."/>
            <person name="Zhang Y."/>
            <person name="Yang J."/>
            <person name="Li J."/>
            <person name="Zhang X."/>
            <person name="Liu S."/>
            <person name="Sun C."/>
            <person name="Yang J."/>
            <person name="Shi Q."/>
        </authorList>
    </citation>
    <scope>NUCLEOTIDE SEQUENCE [LARGE SCALE GENOMIC DNA]</scope>
    <source>
        <strain evidence="1">JWS20170419001</strain>
        <tissue evidence="1">Muscle</tissue>
    </source>
</reference>
<dbReference type="PANTHER" id="PTHR47063:SF1">
    <property type="entry name" value="RIBONUCLEASE H2 SUBUNIT C"/>
    <property type="match status" value="1"/>
</dbReference>
<gene>
    <name evidence="1" type="ORF">Baya_11238</name>
</gene>
<dbReference type="GO" id="GO:0032299">
    <property type="term" value="C:ribonuclease H2 complex"/>
    <property type="evidence" value="ECO:0007669"/>
    <property type="project" value="InterPro"/>
</dbReference>
<evidence type="ECO:0000313" key="2">
    <source>
        <dbReference type="Proteomes" id="UP000319801"/>
    </source>
</evidence>
<keyword evidence="2" id="KW-1185">Reference proteome</keyword>
<comment type="caution">
    <text evidence="1">The sequence shown here is derived from an EMBL/GenBank/DDBJ whole genome shotgun (WGS) entry which is preliminary data.</text>
</comment>
<dbReference type="Gene3D" id="2.40.128.680">
    <property type="match status" value="1"/>
</dbReference>
<accession>A0A556V0I1</accession>
<organism evidence="1 2">
    <name type="scientific">Bagarius yarrelli</name>
    <name type="common">Goonch</name>
    <name type="synonym">Bagrus yarrelli</name>
    <dbReference type="NCBI Taxonomy" id="175774"/>
    <lineage>
        <taxon>Eukaryota</taxon>
        <taxon>Metazoa</taxon>
        <taxon>Chordata</taxon>
        <taxon>Craniata</taxon>
        <taxon>Vertebrata</taxon>
        <taxon>Euteleostomi</taxon>
        <taxon>Actinopterygii</taxon>
        <taxon>Neopterygii</taxon>
        <taxon>Teleostei</taxon>
        <taxon>Ostariophysi</taxon>
        <taxon>Siluriformes</taxon>
        <taxon>Sisoridae</taxon>
        <taxon>Sisorinae</taxon>
        <taxon>Bagarius</taxon>
    </lineage>
</organism>
<dbReference type="GO" id="GO:0006401">
    <property type="term" value="P:RNA catabolic process"/>
    <property type="evidence" value="ECO:0007669"/>
    <property type="project" value="InterPro"/>
</dbReference>
<protein>
    <submittedName>
        <fullName evidence="1">Ribonuclease H2 subunit C</fullName>
    </submittedName>
</protein>
<dbReference type="EMBL" id="VCAZ01000088">
    <property type="protein sequence ID" value="TSQ81059.1"/>
    <property type="molecule type" value="Genomic_DNA"/>
</dbReference>